<dbReference type="EMBL" id="LR031569">
    <property type="protein sequence ID" value="VDC66291.1"/>
    <property type="molecule type" value="Genomic_DNA"/>
</dbReference>
<dbReference type="Proteomes" id="UP000694005">
    <property type="component" value="Chromosome A06"/>
</dbReference>
<organism evidence="2">
    <name type="scientific">Brassica campestris</name>
    <name type="common">Field mustard</name>
    <dbReference type="NCBI Taxonomy" id="3711"/>
    <lineage>
        <taxon>Eukaryota</taxon>
        <taxon>Viridiplantae</taxon>
        <taxon>Streptophyta</taxon>
        <taxon>Embryophyta</taxon>
        <taxon>Tracheophyta</taxon>
        <taxon>Spermatophyta</taxon>
        <taxon>Magnoliopsida</taxon>
        <taxon>eudicotyledons</taxon>
        <taxon>Gunneridae</taxon>
        <taxon>Pentapetalae</taxon>
        <taxon>rosids</taxon>
        <taxon>malvids</taxon>
        <taxon>Brassicales</taxon>
        <taxon>Brassicaceae</taxon>
        <taxon>Brassiceae</taxon>
        <taxon>Brassica</taxon>
    </lineage>
</organism>
<dbReference type="AlphaFoldDB" id="A0A3P5YZU3"/>
<dbReference type="EMBL" id="LS974622">
    <property type="protein sequence ID" value="CAG7869583.1"/>
    <property type="molecule type" value="Genomic_DNA"/>
</dbReference>
<gene>
    <name evidence="2" type="ORF">BRAA06T24831Z</name>
    <name evidence="1" type="ORF">BRAPAZ1V2_A06P18230.2</name>
</gene>
<reference evidence="2" key="1">
    <citation type="submission" date="2018-11" db="EMBL/GenBank/DDBJ databases">
        <authorList>
            <consortium name="Genoscope - CEA"/>
            <person name="William W."/>
        </authorList>
    </citation>
    <scope>NUCLEOTIDE SEQUENCE</scope>
</reference>
<accession>A0A3P5YZU3</accession>
<evidence type="ECO:0000313" key="1">
    <source>
        <dbReference type="EMBL" id="CAG7869583.1"/>
    </source>
</evidence>
<sequence length="37" mass="4445">MWKHASQQLYCVRTRCTQEDKDKMETVIGDCNKRNLD</sequence>
<name>A0A3P5YZU3_BRACM</name>
<evidence type="ECO:0000313" key="2">
    <source>
        <dbReference type="EMBL" id="VDC66291.1"/>
    </source>
</evidence>
<dbReference type="Gramene" id="A06p18230.2_BraZ1">
    <property type="protein sequence ID" value="A06p18230.2_BraZ1.CDS"/>
    <property type="gene ID" value="A06g18230.2_BraZ1"/>
</dbReference>
<protein>
    <submittedName>
        <fullName evidence="1">Uncharacterized protein</fullName>
    </submittedName>
</protein>
<proteinExistence type="predicted"/>